<dbReference type="Pfam" id="PF08238">
    <property type="entry name" value="Sel1"/>
    <property type="match status" value="3"/>
</dbReference>
<keyword evidence="2" id="KW-1185">Reference proteome</keyword>
<comment type="caution">
    <text evidence="1">The sequence shown here is derived from an EMBL/GenBank/DDBJ whole genome shotgun (WGS) entry which is preliminary data.</text>
</comment>
<dbReference type="SMART" id="SM00671">
    <property type="entry name" value="SEL1"/>
    <property type="match status" value="3"/>
</dbReference>
<reference evidence="2" key="1">
    <citation type="journal article" date="2019" name="Int. J. Syst. Evol. Microbiol.">
        <title>The Global Catalogue of Microorganisms (GCM) 10K type strain sequencing project: providing services to taxonomists for standard genome sequencing and annotation.</title>
        <authorList>
            <consortium name="The Broad Institute Genomics Platform"/>
            <consortium name="The Broad Institute Genome Sequencing Center for Infectious Disease"/>
            <person name="Wu L."/>
            <person name="Ma J."/>
        </authorList>
    </citation>
    <scope>NUCLEOTIDE SEQUENCE [LARGE SCALE GENOMIC DNA]</scope>
    <source>
        <strain evidence="2">KCTC 33522</strain>
    </source>
</reference>
<evidence type="ECO:0000313" key="2">
    <source>
        <dbReference type="Proteomes" id="UP001597568"/>
    </source>
</evidence>
<gene>
    <name evidence="1" type="ORF">ACFSY7_08065</name>
</gene>
<dbReference type="PANTHER" id="PTHR11102:SF160">
    <property type="entry name" value="ERAD-ASSOCIATED E3 UBIQUITIN-PROTEIN LIGASE COMPONENT HRD3"/>
    <property type="match status" value="1"/>
</dbReference>
<dbReference type="InterPro" id="IPR006597">
    <property type="entry name" value="Sel1-like"/>
</dbReference>
<evidence type="ECO:0000313" key="1">
    <source>
        <dbReference type="EMBL" id="MFD2868452.1"/>
    </source>
</evidence>
<dbReference type="Gene3D" id="1.25.40.10">
    <property type="entry name" value="Tetratricopeptide repeat domain"/>
    <property type="match status" value="1"/>
</dbReference>
<sequence length="154" mass="17724">MIIKINRNSVIPSEHIKQRKKLLKQAAKGDIDAQITVAHYYFTGQYGFEEDEHKAYEWYSKAAKQGSGDAMSKIGELYQYGFGVEKDNAKANLWFLKGADQGSAEAQFQYANALKQQGDYRQAYQYYYLAAEQQYPEAEDEMLRLKHTTALIDK</sequence>
<dbReference type="SUPFAM" id="SSF81901">
    <property type="entry name" value="HCP-like"/>
    <property type="match status" value="1"/>
</dbReference>
<dbReference type="InterPro" id="IPR050767">
    <property type="entry name" value="Sel1_AlgK"/>
</dbReference>
<protein>
    <submittedName>
        <fullName evidence="1">Tetratricopeptide repeat protein</fullName>
    </submittedName>
</protein>
<organism evidence="1 2">
    <name type="scientific">Kurthia populi</name>
    <dbReference type="NCBI Taxonomy" id="1562132"/>
    <lineage>
        <taxon>Bacteria</taxon>
        <taxon>Bacillati</taxon>
        <taxon>Bacillota</taxon>
        <taxon>Bacilli</taxon>
        <taxon>Bacillales</taxon>
        <taxon>Caryophanaceae</taxon>
        <taxon>Kurthia</taxon>
    </lineage>
</organism>
<proteinExistence type="predicted"/>
<dbReference type="Proteomes" id="UP001597568">
    <property type="component" value="Unassembled WGS sequence"/>
</dbReference>
<name>A0ABW5XZF1_9BACL</name>
<dbReference type="InterPro" id="IPR011990">
    <property type="entry name" value="TPR-like_helical_dom_sf"/>
</dbReference>
<dbReference type="PANTHER" id="PTHR11102">
    <property type="entry name" value="SEL-1-LIKE PROTEIN"/>
    <property type="match status" value="1"/>
</dbReference>
<accession>A0ABW5XZF1</accession>
<dbReference type="RefSeq" id="WP_380147501.1">
    <property type="nucleotide sequence ID" value="NZ_JBHUOR010000040.1"/>
</dbReference>
<dbReference type="EMBL" id="JBHUOR010000040">
    <property type="protein sequence ID" value="MFD2868452.1"/>
    <property type="molecule type" value="Genomic_DNA"/>
</dbReference>